<dbReference type="EMBL" id="JACTAM010000103">
    <property type="protein sequence ID" value="KAI2647850.1"/>
    <property type="molecule type" value="Genomic_DNA"/>
</dbReference>
<accession>A0ABQ8LBU9</accession>
<dbReference type="InterPro" id="IPR014716">
    <property type="entry name" value="Fibrinogen_a/b/g_C_1"/>
</dbReference>
<comment type="caution">
    <text evidence="2">The sequence shown here is derived from an EMBL/GenBank/DDBJ whole genome shotgun (WGS) entry which is preliminary data.</text>
</comment>
<feature type="domain" description="Fibrinogen C-terminal" evidence="1">
    <location>
        <begin position="1"/>
        <end position="74"/>
    </location>
</feature>
<reference evidence="2 3" key="1">
    <citation type="submission" date="2022-01" db="EMBL/GenBank/DDBJ databases">
        <title>A high-quality chromosome-level genome assembly of rohu carp, Labeo rohita.</title>
        <authorList>
            <person name="Arick M.A. II"/>
            <person name="Hsu C.-Y."/>
            <person name="Magbanua Z."/>
            <person name="Pechanova O."/>
            <person name="Grover C."/>
            <person name="Miller E."/>
            <person name="Thrash A."/>
            <person name="Ezzel L."/>
            <person name="Alam S."/>
            <person name="Benzie J."/>
            <person name="Hamilton M."/>
            <person name="Karsi A."/>
            <person name="Lawrence M.L."/>
            <person name="Peterson D.G."/>
        </authorList>
    </citation>
    <scope>NUCLEOTIDE SEQUENCE [LARGE SCALE GENOMIC DNA]</scope>
    <source>
        <strain evidence="3">BAU-BD-2019</strain>
        <tissue evidence="2">Blood</tissue>
    </source>
</reference>
<organism evidence="2 3">
    <name type="scientific">Labeo rohita</name>
    <name type="common">Indian major carp</name>
    <name type="synonym">Cyprinus rohita</name>
    <dbReference type="NCBI Taxonomy" id="84645"/>
    <lineage>
        <taxon>Eukaryota</taxon>
        <taxon>Metazoa</taxon>
        <taxon>Chordata</taxon>
        <taxon>Craniata</taxon>
        <taxon>Vertebrata</taxon>
        <taxon>Euteleostomi</taxon>
        <taxon>Actinopterygii</taxon>
        <taxon>Neopterygii</taxon>
        <taxon>Teleostei</taxon>
        <taxon>Ostariophysi</taxon>
        <taxon>Cypriniformes</taxon>
        <taxon>Cyprinidae</taxon>
        <taxon>Labeoninae</taxon>
        <taxon>Labeonini</taxon>
        <taxon>Labeo</taxon>
    </lineage>
</organism>
<dbReference type="SUPFAM" id="SSF56496">
    <property type="entry name" value="Fibrinogen C-terminal domain-like"/>
    <property type="match status" value="1"/>
</dbReference>
<dbReference type="PANTHER" id="PTHR19143:SF225">
    <property type="entry name" value="MICROFIBRIL-ASSOCIATED GLYCOPROTEIN 4"/>
    <property type="match status" value="1"/>
</dbReference>
<dbReference type="Gene3D" id="3.90.215.10">
    <property type="entry name" value="Gamma Fibrinogen, chain A, domain 1"/>
    <property type="match status" value="1"/>
</dbReference>
<dbReference type="Proteomes" id="UP000830375">
    <property type="component" value="Unassembled WGS sequence"/>
</dbReference>
<evidence type="ECO:0000313" key="2">
    <source>
        <dbReference type="EMBL" id="KAI2647850.1"/>
    </source>
</evidence>
<gene>
    <name evidence="2" type="ORF">H4Q32_029995</name>
</gene>
<sequence length="74" mass="8475">MFLNPRNAPGGIYAIYPAGDFPVWVYCHIVSDGTVEDNGGWTVIQRRVDGSVNFYQPWNQYERIWECGHRILAG</sequence>
<dbReference type="InterPro" id="IPR036056">
    <property type="entry name" value="Fibrinogen-like_C"/>
</dbReference>
<dbReference type="Pfam" id="PF00147">
    <property type="entry name" value="Fibrinogen_C"/>
    <property type="match status" value="1"/>
</dbReference>
<dbReference type="PANTHER" id="PTHR19143">
    <property type="entry name" value="FIBRINOGEN/TENASCIN/ANGIOPOEITIN"/>
    <property type="match status" value="1"/>
</dbReference>
<dbReference type="InterPro" id="IPR050373">
    <property type="entry name" value="Fibrinogen_C-term_domain"/>
</dbReference>
<keyword evidence="3" id="KW-1185">Reference proteome</keyword>
<evidence type="ECO:0000313" key="3">
    <source>
        <dbReference type="Proteomes" id="UP000830375"/>
    </source>
</evidence>
<dbReference type="PROSITE" id="PS51406">
    <property type="entry name" value="FIBRINOGEN_C_2"/>
    <property type="match status" value="1"/>
</dbReference>
<proteinExistence type="predicted"/>
<evidence type="ECO:0000259" key="1">
    <source>
        <dbReference type="PROSITE" id="PS51406"/>
    </source>
</evidence>
<dbReference type="InterPro" id="IPR002181">
    <property type="entry name" value="Fibrinogen_a/b/g_C_dom"/>
</dbReference>
<name>A0ABQ8LBU9_LABRO</name>
<protein>
    <submittedName>
        <fullName evidence="2">Angiopoietin-related protein 4</fullName>
    </submittedName>
</protein>